<feature type="signal peptide" evidence="2">
    <location>
        <begin position="1"/>
        <end position="30"/>
    </location>
</feature>
<dbReference type="InterPro" id="IPR001119">
    <property type="entry name" value="SLH_dom"/>
</dbReference>
<dbReference type="EC" id="3.2.1.96" evidence="4"/>
<feature type="domain" description="SLH" evidence="3">
    <location>
        <begin position="481"/>
        <end position="540"/>
    </location>
</feature>
<proteinExistence type="predicted"/>
<evidence type="ECO:0000313" key="5">
    <source>
        <dbReference type="Proteomes" id="UP000095544"/>
    </source>
</evidence>
<feature type="chain" id="PRO_5008027098" evidence="2">
    <location>
        <begin position="31"/>
        <end position="664"/>
    </location>
</feature>
<evidence type="ECO:0000256" key="2">
    <source>
        <dbReference type="SAM" id="SignalP"/>
    </source>
</evidence>
<keyword evidence="4" id="KW-0326">Glycosidase</keyword>
<dbReference type="GO" id="GO:0004040">
    <property type="term" value="F:amidase activity"/>
    <property type="evidence" value="ECO:0007669"/>
    <property type="project" value="InterPro"/>
</dbReference>
<feature type="domain" description="SLH" evidence="3">
    <location>
        <begin position="607"/>
        <end position="664"/>
    </location>
</feature>
<reference evidence="4 5" key="1">
    <citation type="submission" date="2015-09" db="EMBL/GenBank/DDBJ databases">
        <authorList>
            <consortium name="Pathogen Informatics"/>
        </authorList>
    </citation>
    <scope>NUCLEOTIDE SEQUENCE [LARGE SCALE GENOMIC DNA]</scope>
    <source>
        <strain evidence="4 5">2789STDY5834876</strain>
    </source>
</reference>
<dbReference type="RefSeq" id="WP_055155091.1">
    <property type="nucleotide sequence ID" value="NZ_CYZU01000070.1"/>
</dbReference>
<keyword evidence="4" id="KW-0378">Hydrolase</keyword>
<dbReference type="Proteomes" id="UP000095544">
    <property type="component" value="Unassembled WGS sequence"/>
</dbReference>
<dbReference type="Pfam" id="PF00395">
    <property type="entry name" value="SLH"/>
    <property type="match status" value="3"/>
</dbReference>
<evidence type="ECO:0000256" key="1">
    <source>
        <dbReference type="ARBA" id="ARBA00022737"/>
    </source>
</evidence>
<keyword evidence="1" id="KW-0677">Repeat</keyword>
<dbReference type="SMART" id="SM00047">
    <property type="entry name" value="LYZ2"/>
    <property type="match status" value="1"/>
</dbReference>
<feature type="domain" description="SLH" evidence="3">
    <location>
        <begin position="541"/>
        <end position="604"/>
    </location>
</feature>
<dbReference type="OrthoDB" id="9816557at2"/>
<dbReference type="STRING" id="39482.ERS852491_04625"/>
<dbReference type="InterPro" id="IPR051465">
    <property type="entry name" value="Cell_Envelope_Struct_Comp"/>
</dbReference>
<accession>A0A174LIG6</accession>
<dbReference type="PROSITE" id="PS51272">
    <property type="entry name" value="SLH"/>
    <property type="match status" value="3"/>
</dbReference>
<gene>
    <name evidence="4" type="primary">lytB</name>
    <name evidence="4" type="ORF">ERS852491_04625</name>
</gene>
<name>A0A174LIG6_9FIRM</name>
<keyword evidence="2" id="KW-0732">Signal</keyword>
<dbReference type="EMBL" id="CYZU01000070">
    <property type="protein sequence ID" value="CUP24012.1"/>
    <property type="molecule type" value="Genomic_DNA"/>
</dbReference>
<dbReference type="PANTHER" id="PTHR43308">
    <property type="entry name" value="OUTER MEMBRANE PROTEIN ALPHA-RELATED"/>
    <property type="match status" value="1"/>
</dbReference>
<protein>
    <submittedName>
        <fullName evidence="4">Putative endo-beta-N-acetylglucosaminidase</fullName>
        <ecNumber evidence="4">3.2.1.96</ecNumber>
    </submittedName>
</protein>
<sequence>MKKQRKTLLCVLSLCICLFAGMWVSFDTQAEEYEGRPITGMDEEGNIYEIEPEVGLVEEEITTFANSNEKIVNFNTKGNDVTNFTEVGTGDAGYTNGASGADAAYLGESGGKVKFMLSGVIGEVNKSEVQVLNKSSAKSVSHYTVSGGWLVHRITTNLNSSNYAGSIRCGRAPSFLAEGGTYYSYDGHYFYASDKFAAMLNDYKNNSRSSSINPGSPYYNYFQYLPMRSSSSYSSASMDSLIASETRAESKMRGIGPSLVSHQNTYGVNGLLTAGIAANESAWGNSNLALTKNNIFGINAVDSNPDDAFSYASIDICIKAFSETYMSKGYLNPKDWRYFGGFLGNKASGINVKYASDPYWGEKAAAAAWFLDEAGGNQDQNVYTIAIKDTMANSHQNVQVRAESNSGSTVLYSTGTQSNTSLLILDNTSQNGFYKVISDGVLNSSRTGLDTSSGKFDFSSMYGYVAADSIVIVNKGTNLAGVDRFTDVDGSAWFYEYVKFVYDRGIMTGMDTFRFGPGEDLSRAQFATILYRMAGSPSVSYSNVFPDVQDGYFFTSPVLWAYGNQVITGYENGTFGPGDLITREQMAVLMYRYAKYCGLNTKDSADLNSFPDAGKVSGFSKEAMRWAVGAGLIQGDQGTLNPQGNASRAHCATIITRFLQKYGL</sequence>
<organism evidence="4 5">
    <name type="scientific">Faecalicatena contorta</name>
    <dbReference type="NCBI Taxonomy" id="39482"/>
    <lineage>
        <taxon>Bacteria</taxon>
        <taxon>Bacillati</taxon>
        <taxon>Bacillota</taxon>
        <taxon>Clostridia</taxon>
        <taxon>Lachnospirales</taxon>
        <taxon>Lachnospiraceae</taxon>
        <taxon>Faecalicatena</taxon>
    </lineage>
</organism>
<evidence type="ECO:0000259" key="3">
    <source>
        <dbReference type="PROSITE" id="PS51272"/>
    </source>
</evidence>
<dbReference type="GO" id="GO:0033925">
    <property type="term" value="F:mannosyl-glycoprotein endo-beta-N-acetylglucosaminidase activity"/>
    <property type="evidence" value="ECO:0007669"/>
    <property type="project" value="UniProtKB-EC"/>
</dbReference>
<dbReference type="AlphaFoldDB" id="A0A174LIG6"/>
<dbReference type="Pfam" id="PF01832">
    <property type="entry name" value="Glucosaminidase"/>
    <property type="match status" value="1"/>
</dbReference>
<dbReference type="InterPro" id="IPR002901">
    <property type="entry name" value="MGlyc_endo_b_GlcNAc-like_dom"/>
</dbReference>
<evidence type="ECO:0000313" key="4">
    <source>
        <dbReference type="EMBL" id="CUP24012.1"/>
    </source>
</evidence>
<dbReference type="Gene3D" id="1.10.530.10">
    <property type="match status" value="1"/>
</dbReference>